<keyword evidence="12 14" id="KW-0326">Glycosidase</keyword>
<dbReference type="InterPro" id="IPR001764">
    <property type="entry name" value="Glyco_hydro_3_N"/>
</dbReference>
<dbReference type="Gene3D" id="3.40.50.1700">
    <property type="entry name" value="Glycoside hydrolase family 3 C-terminal domain"/>
    <property type="match status" value="1"/>
</dbReference>
<dbReference type="EMBL" id="ML995493">
    <property type="protein sequence ID" value="KAF2139302.1"/>
    <property type="molecule type" value="Genomic_DNA"/>
</dbReference>
<evidence type="ECO:0000256" key="15">
    <source>
        <dbReference type="SAM" id="SignalP"/>
    </source>
</evidence>
<feature type="chain" id="PRO_5025500792" description="beta-glucosidase" evidence="15">
    <location>
        <begin position="21"/>
        <end position="763"/>
    </location>
</feature>
<dbReference type="SMART" id="SM01217">
    <property type="entry name" value="Fn3_like"/>
    <property type="match status" value="1"/>
</dbReference>
<dbReference type="InterPro" id="IPR002772">
    <property type="entry name" value="Glyco_hydro_3_C"/>
</dbReference>
<reference evidence="17" key="1">
    <citation type="journal article" date="2020" name="Stud. Mycol.">
        <title>101 Dothideomycetes genomes: a test case for predicting lifestyles and emergence of pathogens.</title>
        <authorList>
            <person name="Haridas S."/>
            <person name="Albert R."/>
            <person name="Binder M."/>
            <person name="Bloem J."/>
            <person name="Labutti K."/>
            <person name="Salamov A."/>
            <person name="Andreopoulos B."/>
            <person name="Baker S."/>
            <person name="Barry K."/>
            <person name="Bills G."/>
            <person name="Bluhm B."/>
            <person name="Cannon C."/>
            <person name="Castanera R."/>
            <person name="Culley D."/>
            <person name="Daum C."/>
            <person name="Ezra D."/>
            <person name="Gonzalez J."/>
            <person name="Henrissat B."/>
            <person name="Kuo A."/>
            <person name="Liang C."/>
            <person name="Lipzen A."/>
            <person name="Lutzoni F."/>
            <person name="Magnuson J."/>
            <person name="Mondo S."/>
            <person name="Nolan M."/>
            <person name="Ohm R."/>
            <person name="Pangilinan J."/>
            <person name="Park H.-J."/>
            <person name="Ramirez L."/>
            <person name="Alfaro M."/>
            <person name="Sun H."/>
            <person name="Tritt A."/>
            <person name="Yoshinaga Y."/>
            <person name="Zwiers L.-H."/>
            <person name="Turgeon B."/>
            <person name="Goodwin S."/>
            <person name="Spatafora J."/>
            <person name="Crous P."/>
            <person name="Grigoriev I."/>
        </authorList>
    </citation>
    <scope>NUCLEOTIDE SEQUENCE</scope>
    <source>
        <strain evidence="17">CBS 121167</strain>
    </source>
</reference>
<evidence type="ECO:0000313" key="18">
    <source>
        <dbReference type="Proteomes" id="UP000799438"/>
    </source>
</evidence>
<protein>
    <recommendedName>
        <fullName evidence="5 14">beta-glucosidase</fullName>
        <ecNumber evidence="5 14">3.2.1.21</ecNumber>
    </recommendedName>
</protein>
<dbReference type="PROSITE" id="PS00775">
    <property type="entry name" value="GLYCOSYL_HYDROL_F3"/>
    <property type="match status" value="1"/>
</dbReference>
<evidence type="ECO:0000256" key="2">
    <source>
        <dbReference type="ARBA" id="ARBA00004613"/>
    </source>
</evidence>
<keyword evidence="8 14" id="KW-0378">Hydrolase</keyword>
<dbReference type="PANTHER" id="PTHR42715">
    <property type="entry name" value="BETA-GLUCOSIDASE"/>
    <property type="match status" value="1"/>
</dbReference>
<evidence type="ECO:0000256" key="13">
    <source>
        <dbReference type="ARBA" id="ARBA00023326"/>
    </source>
</evidence>
<dbReference type="InterPro" id="IPR019800">
    <property type="entry name" value="Glyco_hydro_3_AS"/>
</dbReference>
<dbReference type="UniPathway" id="UPA00696"/>
<keyword evidence="7 15" id="KW-0732">Signal</keyword>
<keyword evidence="13 14" id="KW-0624">Polysaccharide degradation</keyword>
<dbReference type="GO" id="GO:0008422">
    <property type="term" value="F:beta-glucosidase activity"/>
    <property type="evidence" value="ECO:0007669"/>
    <property type="project" value="UniProtKB-EC"/>
</dbReference>
<comment type="catalytic activity">
    <reaction evidence="1 14">
        <text>Hydrolysis of terminal, non-reducing beta-D-glucosyl residues with release of beta-D-glucose.</text>
        <dbReference type="EC" id="3.2.1.21"/>
    </reaction>
</comment>
<feature type="signal peptide" evidence="15">
    <location>
        <begin position="1"/>
        <end position="20"/>
    </location>
</feature>
<dbReference type="AlphaFoldDB" id="A0A6A6B582"/>
<dbReference type="FunFam" id="3.20.20.300:FF:000002">
    <property type="entry name" value="Probable beta-glucosidase"/>
    <property type="match status" value="1"/>
</dbReference>
<comment type="similarity">
    <text evidence="4 14">Belongs to the glycosyl hydrolase 3 family.</text>
</comment>
<dbReference type="InterPro" id="IPR050288">
    <property type="entry name" value="Cellulose_deg_GH3"/>
</dbReference>
<dbReference type="Pfam" id="PF01915">
    <property type="entry name" value="Glyco_hydro_3_C"/>
    <property type="match status" value="1"/>
</dbReference>
<comment type="subcellular location">
    <subcellularLocation>
        <location evidence="2">Secreted</location>
    </subcellularLocation>
</comment>
<dbReference type="RefSeq" id="XP_033395015.1">
    <property type="nucleotide sequence ID" value="XM_033546348.1"/>
</dbReference>
<evidence type="ECO:0000256" key="6">
    <source>
        <dbReference type="ARBA" id="ARBA00022525"/>
    </source>
</evidence>
<sequence length="763" mass="82928">MKSLNHALSTILVAITPAFANYSAPPSEVPLYGLSSPVYPTPQGNGSSSTEWATAYSKARENLSQLSLEEKVNLTRGYDGLCVGNTGSVPRLNIGPICFADAPDGIRGTDFVSAFPSQLHLASTWDKDLMYAYGKALGEEYHDKGINVALGPVAGPLGRIARGGRNWEGLSSDPYLAGAGMSKVTSGMQKAGVIAVAKHFLLNEQEYRRQPNQTDTPPGEAISSNVDDKTLHELYAWPFYDALYAGAASVMCSYQRVNNSYACQNSKLLNGILKTEMGFEGFVVSDWKGQHSGVASANSGLDVVMPDGGYWGENLTQAVNNGSVSTDRLDDMVTRLIAAYYHLGQEEYPNVGVFSDAIQHPIVDVRADHAKLIREVGAAGQVLVKNINNALPLSAPKFVSIYGFDAEINAQPWETVARYGGGYDVNFGWNTFNGTLITGGGSGGSSPPYIISPFKAIQDRIIKDHGILRWNLWSRNPHVSATTEVCLVFINNYASESFDRPSLTDEFSDDLVNNVATNCSNTIVIVHSAGIRVVDSWIDNENVTAVILAGTPGQESGNSLVDILYGDVSPSGKIPYTIAKKEEDYGHLLNSTVDLSFFPQSDFVEGLYIDYRAFDKNGTEPRFEFGYGLTYTKFEYSNVEVASTGGNTGNFPPAATVVQGGHPRLWDTLFYVSCDVQNVGNYTASDIPQLYVGIPTAPERQLRGFDKVPLEPGQKSKVSFPLTRRDLSVWNVTAQQWELQSGSYPIWIGLSSRDLKLNTTLTL</sequence>
<evidence type="ECO:0000256" key="14">
    <source>
        <dbReference type="RuleBase" id="RU361161"/>
    </source>
</evidence>
<accession>A0A6A6B582</accession>
<dbReference type="FunFam" id="2.60.40.10:FF:000757">
    <property type="entry name" value="Beta-glucosidase G"/>
    <property type="match status" value="1"/>
</dbReference>
<dbReference type="InterPro" id="IPR026891">
    <property type="entry name" value="Fn3-like"/>
</dbReference>
<evidence type="ECO:0000256" key="11">
    <source>
        <dbReference type="ARBA" id="ARBA00023277"/>
    </source>
</evidence>
<keyword evidence="18" id="KW-1185">Reference proteome</keyword>
<proteinExistence type="inferred from homology"/>
<organism evidence="17 18">
    <name type="scientific">Aplosporella prunicola CBS 121167</name>
    <dbReference type="NCBI Taxonomy" id="1176127"/>
    <lineage>
        <taxon>Eukaryota</taxon>
        <taxon>Fungi</taxon>
        <taxon>Dikarya</taxon>
        <taxon>Ascomycota</taxon>
        <taxon>Pezizomycotina</taxon>
        <taxon>Dothideomycetes</taxon>
        <taxon>Dothideomycetes incertae sedis</taxon>
        <taxon>Botryosphaeriales</taxon>
        <taxon>Aplosporellaceae</taxon>
        <taxon>Aplosporella</taxon>
    </lineage>
</organism>
<evidence type="ECO:0000259" key="16">
    <source>
        <dbReference type="SMART" id="SM01217"/>
    </source>
</evidence>
<keyword evidence="11 14" id="KW-0119">Carbohydrate metabolism</keyword>
<evidence type="ECO:0000256" key="7">
    <source>
        <dbReference type="ARBA" id="ARBA00022729"/>
    </source>
</evidence>
<evidence type="ECO:0000256" key="9">
    <source>
        <dbReference type="ARBA" id="ARBA00023001"/>
    </source>
</evidence>
<dbReference type="OrthoDB" id="416222at2759"/>
<dbReference type="GO" id="GO:0030245">
    <property type="term" value="P:cellulose catabolic process"/>
    <property type="evidence" value="ECO:0007669"/>
    <property type="project" value="UniProtKB-UniPathway"/>
</dbReference>
<dbReference type="PRINTS" id="PR00133">
    <property type="entry name" value="GLHYDRLASE3"/>
</dbReference>
<dbReference type="Gene3D" id="2.60.40.10">
    <property type="entry name" value="Immunoglobulins"/>
    <property type="match status" value="1"/>
</dbReference>
<keyword evidence="6" id="KW-0964">Secreted</keyword>
<dbReference type="InterPro" id="IPR036962">
    <property type="entry name" value="Glyco_hydro_3_N_sf"/>
</dbReference>
<evidence type="ECO:0000256" key="3">
    <source>
        <dbReference type="ARBA" id="ARBA00004987"/>
    </source>
</evidence>
<evidence type="ECO:0000256" key="1">
    <source>
        <dbReference type="ARBA" id="ARBA00000448"/>
    </source>
</evidence>
<dbReference type="SUPFAM" id="SSF52279">
    <property type="entry name" value="Beta-D-glucan exohydrolase, C-terminal domain"/>
    <property type="match status" value="1"/>
</dbReference>
<keyword evidence="10" id="KW-0325">Glycoprotein</keyword>
<dbReference type="InterPro" id="IPR017853">
    <property type="entry name" value="GH"/>
</dbReference>
<dbReference type="Proteomes" id="UP000799438">
    <property type="component" value="Unassembled WGS sequence"/>
</dbReference>
<dbReference type="InterPro" id="IPR013783">
    <property type="entry name" value="Ig-like_fold"/>
</dbReference>
<evidence type="ECO:0000256" key="10">
    <source>
        <dbReference type="ARBA" id="ARBA00023180"/>
    </source>
</evidence>
<evidence type="ECO:0000256" key="8">
    <source>
        <dbReference type="ARBA" id="ARBA00022801"/>
    </source>
</evidence>
<evidence type="ECO:0000256" key="12">
    <source>
        <dbReference type="ARBA" id="ARBA00023295"/>
    </source>
</evidence>
<keyword evidence="9" id="KW-0136">Cellulose degradation</keyword>
<dbReference type="GeneID" id="54303854"/>
<dbReference type="Pfam" id="PF00933">
    <property type="entry name" value="Glyco_hydro_3"/>
    <property type="match status" value="1"/>
</dbReference>
<feature type="domain" description="Fibronectin type III-like" evidence="16">
    <location>
        <begin position="686"/>
        <end position="752"/>
    </location>
</feature>
<gene>
    <name evidence="17" type="ORF">K452DRAFT_360554</name>
</gene>
<name>A0A6A6B582_9PEZI</name>
<dbReference type="Gene3D" id="3.20.20.300">
    <property type="entry name" value="Glycoside hydrolase, family 3, N-terminal domain"/>
    <property type="match status" value="1"/>
</dbReference>
<evidence type="ECO:0000256" key="5">
    <source>
        <dbReference type="ARBA" id="ARBA00012744"/>
    </source>
</evidence>
<dbReference type="InterPro" id="IPR036881">
    <property type="entry name" value="Glyco_hydro_3_C_sf"/>
</dbReference>
<dbReference type="GO" id="GO:0005576">
    <property type="term" value="C:extracellular region"/>
    <property type="evidence" value="ECO:0007669"/>
    <property type="project" value="UniProtKB-SubCell"/>
</dbReference>
<dbReference type="SUPFAM" id="SSF51445">
    <property type="entry name" value="(Trans)glycosidases"/>
    <property type="match status" value="1"/>
</dbReference>
<evidence type="ECO:0000313" key="17">
    <source>
        <dbReference type="EMBL" id="KAF2139302.1"/>
    </source>
</evidence>
<dbReference type="PANTHER" id="PTHR42715:SF5">
    <property type="entry name" value="BETA-GLUCOSIDASE M-RELATED"/>
    <property type="match status" value="1"/>
</dbReference>
<dbReference type="EC" id="3.2.1.21" evidence="5 14"/>
<comment type="pathway">
    <text evidence="3 14">Glycan metabolism; cellulose degradation.</text>
</comment>
<dbReference type="Pfam" id="PF14310">
    <property type="entry name" value="Fn3-like"/>
    <property type="match status" value="1"/>
</dbReference>
<evidence type="ECO:0000256" key="4">
    <source>
        <dbReference type="ARBA" id="ARBA00005336"/>
    </source>
</evidence>